<feature type="compositionally biased region" description="Polar residues" evidence="1">
    <location>
        <begin position="75"/>
        <end position="88"/>
    </location>
</feature>
<sequence length="763" mass="81937">MRQHSLTVWRQNRAKLLGLVSLAIAVAMVVALMPTAYADTYTGPDDFESGTQPLKAGKLTVSKRLSLKNGEKATGSAQDSTKASNGTQPGVGVTFRLTRVTPTGSLTPGQMKPNVQTTFTRDPNYVYEGKTNATGDIANGTAVQDGIWQWKKIDGSSSPAADFAWDSANTASYYYLLEEVTGAGQNKYTDPASPLYDPTYTVAEKSIFDLPYRATNTTTPAGGGASTSVDGFVYNVHVYPKNVNNSQILKKVTNVTDASGAARTGQVAQIGDRVFWEITQRLYDGKTAASSGDGKLDLSEINVAKTTSPSTVVMTIADRQPMRTKLSPGSAFITLTWIEDGSSKSLNLAASNGTGGWAASDYLDVTGGTYSWPNNNVKRSKNGPASLTGDILPPARDTVDNNHEFVSWGEIYELKAKVLDAMNYAPTHAYSDIELHIPYESRLTAPTGVHVNDAEAYPVGYLENTVASDNIDNYGRMSTFTATAALPSPGFQFVKTNLKDSAKDPTLKGAAEGIFRLTKYDASTQTVSKTEFLCDDNQFHPDKDANGVQIIQPDGTRGIHALEARSNQDGIVTFVGLPLFDGETVTADVSRLKFGVMEYKPAKYPNPNFDPGQPENAATNPRKLDYRSPSEAFGYIDFSGFAGKTRSDFASSNTPIAASLENLNFKDYATNNMPTDATSPFKDLKGNTIVSYKKPDNTLVTKGLVNWRQDQNDPAIVGALPLTGGPGIVTMLVAGLVIMLVGLAYGRLKQSQVTTSRPAHAAS</sequence>
<keyword evidence="2" id="KW-0812">Transmembrane</keyword>
<feature type="signal peptide" evidence="3">
    <location>
        <begin position="1"/>
        <end position="38"/>
    </location>
</feature>
<accession>A0ABM8B681</accession>
<evidence type="ECO:0000256" key="3">
    <source>
        <dbReference type="SAM" id="SignalP"/>
    </source>
</evidence>
<organism evidence="4 5">
    <name type="scientific">Bombiscardovia nodaiensis</name>
    <dbReference type="NCBI Taxonomy" id="2932181"/>
    <lineage>
        <taxon>Bacteria</taxon>
        <taxon>Bacillati</taxon>
        <taxon>Actinomycetota</taxon>
        <taxon>Actinomycetes</taxon>
        <taxon>Bifidobacteriales</taxon>
        <taxon>Bifidobacteriaceae</taxon>
        <taxon>Bombiscardovia</taxon>
    </lineage>
</organism>
<protein>
    <submittedName>
        <fullName evidence="4">Uncharacterized protein</fullName>
    </submittedName>
</protein>
<feature type="chain" id="PRO_5046257640" evidence="3">
    <location>
        <begin position="39"/>
        <end position="763"/>
    </location>
</feature>
<proteinExistence type="predicted"/>
<feature type="transmembrane region" description="Helical" evidence="2">
    <location>
        <begin position="728"/>
        <end position="748"/>
    </location>
</feature>
<dbReference type="EMBL" id="AP026798">
    <property type="protein sequence ID" value="BDR52199.1"/>
    <property type="molecule type" value="Genomic_DNA"/>
</dbReference>
<dbReference type="Gene3D" id="2.60.40.10">
    <property type="entry name" value="Immunoglobulins"/>
    <property type="match status" value="1"/>
</dbReference>
<dbReference type="InterPro" id="IPR013783">
    <property type="entry name" value="Ig-like_fold"/>
</dbReference>
<keyword evidence="5" id="KW-1185">Reference proteome</keyword>
<evidence type="ECO:0000256" key="2">
    <source>
        <dbReference type="SAM" id="Phobius"/>
    </source>
</evidence>
<feature type="region of interest" description="Disordered" evidence="1">
    <location>
        <begin position="67"/>
        <end position="93"/>
    </location>
</feature>
<evidence type="ECO:0000313" key="4">
    <source>
        <dbReference type="EMBL" id="BDR52199.1"/>
    </source>
</evidence>
<evidence type="ECO:0000313" key="5">
    <source>
        <dbReference type="Proteomes" id="UP001321766"/>
    </source>
</evidence>
<keyword evidence="3" id="KW-0732">Signal</keyword>
<name>A0ABM8B681_9BIFI</name>
<reference evidence="4 5" key="1">
    <citation type="journal article" date="2023" name="Microbiol. Spectr.">
        <title>Symbiosis of Carpenter Bees with Uncharacterized Lactic Acid Bacteria Showing NAD Auxotrophy.</title>
        <authorList>
            <person name="Kawasaki S."/>
            <person name="Ozawa K."/>
            <person name="Mori T."/>
            <person name="Yamamoto A."/>
            <person name="Ito M."/>
            <person name="Ohkuma M."/>
            <person name="Sakamoto M."/>
            <person name="Matsutani M."/>
        </authorList>
    </citation>
    <scope>NUCLEOTIDE SEQUENCE [LARGE SCALE GENOMIC DNA]</scope>
    <source>
        <strain evidence="4 5">Kim37-2</strain>
    </source>
</reference>
<dbReference type="Proteomes" id="UP001321766">
    <property type="component" value="Chromosome"/>
</dbReference>
<keyword evidence="2" id="KW-0472">Membrane</keyword>
<keyword evidence="2" id="KW-1133">Transmembrane helix</keyword>
<gene>
    <name evidence="4" type="ORF">KIM372_01060</name>
</gene>
<evidence type="ECO:0000256" key="1">
    <source>
        <dbReference type="SAM" id="MobiDB-lite"/>
    </source>
</evidence>